<organism evidence="9 10">
    <name type="scientific">Brassica carinata</name>
    <name type="common">Ethiopian mustard</name>
    <name type="synonym">Abyssinian cabbage</name>
    <dbReference type="NCBI Taxonomy" id="52824"/>
    <lineage>
        <taxon>Eukaryota</taxon>
        <taxon>Viridiplantae</taxon>
        <taxon>Streptophyta</taxon>
        <taxon>Embryophyta</taxon>
        <taxon>Tracheophyta</taxon>
        <taxon>Spermatophyta</taxon>
        <taxon>Magnoliopsida</taxon>
        <taxon>eudicotyledons</taxon>
        <taxon>Gunneridae</taxon>
        <taxon>Pentapetalae</taxon>
        <taxon>rosids</taxon>
        <taxon>malvids</taxon>
        <taxon>Brassicales</taxon>
        <taxon>Brassicaceae</taxon>
        <taxon>Brassiceae</taxon>
        <taxon>Brassica</taxon>
    </lineage>
</organism>
<sequence>MKAYVILMLVICAAVIVQQSDAKQHRKYLIIDPCRLFNLPAGCQIPRGPPVPINKYRRGCSKIKRCRSGE</sequence>
<dbReference type="GO" id="GO:0005576">
    <property type="term" value="C:extracellular region"/>
    <property type="evidence" value="ECO:0007669"/>
    <property type="project" value="UniProtKB-SubCell"/>
</dbReference>
<keyword evidence="5 8" id="KW-0732">Signal</keyword>
<gene>
    <name evidence="9" type="ORF">Bca52824_028565</name>
</gene>
<protein>
    <submittedName>
        <fullName evidence="9">Uncharacterized protein</fullName>
    </submittedName>
</protein>
<comment type="similarity">
    <text evidence="2">Belongs to the plant rapid alkalinization factor (RALF) family.</text>
</comment>
<keyword evidence="4" id="KW-0372">Hormone</keyword>
<dbReference type="Pfam" id="PF05498">
    <property type="entry name" value="RALF"/>
    <property type="match status" value="1"/>
</dbReference>
<dbReference type="EMBL" id="JAAMPC010000006">
    <property type="protein sequence ID" value="KAG2308817.1"/>
    <property type="molecule type" value="Genomic_DNA"/>
</dbReference>
<comment type="caution">
    <text evidence="9">The sequence shown here is derived from an EMBL/GenBank/DDBJ whole genome shotgun (WGS) entry which is preliminary data.</text>
</comment>
<dbReference type="GO" id="GO:0005179">
    <property type="term" value="F:hormone activity"/>
    <property type="evidence" value="ECO:0007669"/>
    <property type="project" value="UniProtKB-KW"/>
</dbReference>
<evidence type="ECO:0000313" key="10">
    <source>
        <dbReference type="Proteomes" id="UP000886595"/>
    </source>
</evidence>
<dbReference type="AlphaFoldDB" id="A0A8X8ARU3"/>
<dbReference type="GO" id="GO:0040008">
    <property type="term" value="P:regulation of growth"/>
    <property type="evidence" value="ECO:0007669"/>
    <property type="project" value="UniProtKB-ARBA"/>
</dbReference>
<comment type="function">
    <text evidence="7">Cell signaling peptide that may regulate plant stress, growth, and development. Mediates a rapid alkalinization of extracellular space by mediating a transient increase in the cytoplasmic Ca(2+) concentration leading to a calcium-dependent signaling events through a cell surface receptor and a concomitant activation of some intracellular mitogen-activated protein kinases.</text>
</comment>
<comment type="subcellular location">
    <subcellularLocation>
        <location evidence="1">Secreted</location>
    </subcellularLocation>
</comment>
<evidence type="ECO:0000256" key="4">
    <source>
        <dbReference type="ARBA" id="ARBA00022702"/>
    </source>
</evidence>
<dbReference type="OrthoDB" id="1044402at2759"/>
<feature type="chain" id="PRO_5036445190" evidence="8">
    <location>
        <begin position="23"/>
        <end position="70"/>
    </location>
</feature>
<evidence type="ECO:0000256" key="5">
    <source>
        <dbReference type="ARBA" id="ARBA00022729"/>
    </source>
</evidence>
<evidence type="ECO:0000256" key="6">
    <source>
        <dbReference type="ARBA" id="ARBA00023157"/>
    </source>
</evidence>
<evidence type="ECO:0000256" key="7">
    <source>
        <dbReference type="ARBA" id="ARBA00037228"/>
    </source>
</evidence>
<dbReference type="InterPro" id="IPR008801">
    <property type="entry name" value="RALF"/>
</dbReference>
<dbReference type="PANTHER" id="PTHR34270">
    <property type="entry name" value="PROTEIN RALF-LIKE 15-RELATED"/>
    <property type="match status" value="1"/>
</dbReference>
<evidence type="ECO:0000313" key="9">
    <source>
        <dbReference type="EMBL" id="KAG2308817.1"/>
    </source>
</evidence>
<keyword evidence="3" id="KW-0964">Secreted</keyword>
<evidence type="ECO:0000256" key="1">
    <source>
        <dbReference type="ARBA" id="ARBA00004613"/>
    </source>
</evidence>
<feature type="signal peptide" evidence="8">
    <location>
        <begin position="1"/>
        <end position="22"/>
    </location>
</feature>
<evidence type="ECO:0000256" key="8">
    <source>
        <dbReference type="SAM" id="SignalP"/>
    </source>
</evidence>
<reference evidence="9 10" key="1">
    <citation type="submission" date="2020-02" db="EMBL/GenBank/DDBJ databases">
        <authorList>
            <person name="Ma Q."/>
            <person name="Huang Y."/>
            <person name="Song X."/>
            <person name="Pei D."/>
        </authorList>
    </citation>
    <scope>NUCLEOTIDE SEQUENCE [LARGE SCALE GENOMIC DNA]</scope>
    <source>
        <strain evidence="9">Sxm20200214</strain>
        <tissue evidence="9">Leaf</tissue>
    </source>
</reference>
<dbReference type="PANTHER" id="PTHR34270:SF5">
    <property type="entry name" value="PROTEIN RALF-LIKE 10-RELATED"/>
    <property type="match status" value="1"/>
</dbReference>
<keyword evidence="10" id="KW-1185">Reference proteome</keyword>
<evidence type="ECO:0000256" key="2">
    <source>
        <dbReference type="ARBA" id="ARBA00009178"/>
    </source>
</evidence>
<proteinExistence type="inferred from homology"/>
<dbReference type="Proteomes" id="UP000886595">
    <property type="component" value="Unassembled WGS sequence"/>
</dbReference>
<name>A0A8X8ARU3_BRACI</name>
<keyword evidence="6" id="KW-1015">Disulfide bond</keyword>
<accession>A0A8X8ARU3</accession>
<evidence type="ECO:0000256" key="3">
    <source>
        <dbReference type="ARBA" id="ARBA00022525"/>
    </source>
</evidence>